<keyword evidence="2" id="KW-1185">Reference proteome</keyword>
<accession>A0A5C3K984</accession>
<name>A0A5C3K984_COPMA</name>
<gene>
    <name evidence="1" type="ORF">FA15DRAFT_711607</name>
</gene>
<dbReference type="AlphaFoldDB" id="A0A5C3K984"/>
<dbReference type="EMBL" id="ML210706">
    <property type="protein sequence ID" value="TFK16615.1"/>
    <property type="molecule type" value="Genomic_DNA"/>
</dbReference>
<evidence type="ECO:0000313" key="1">
    <source>
        <dbReference type="EMBL" id="TFK16615.1"/>
    </source>
</evidence>
<evidence type="ECO:0000313" key="2">
    <source>
        <dbReference type="Proteomes" id="UP000307440"/>
    </source>
</evidence>
<dbReference type="Proteomes" id="UP000307440">
    <property type="component" value="Unassembled WGS sequence"/>
</dbReference>
<proteinExistence type="predicted"/>
<protein>
    <submittedName>
        <fullName evidence="1">Uncharacterized protein</fullName>
    </submittedName>
</protein>
<reference evidence="1 2" key="1">
    <citation type="journal article" date="2019" name="Nat. Ecol. Evol.">
        <title>Megaphylogeny resolves global patterns of mushroom evolution.</title>
        <authorList>
            <person name="Varga T."/>
            <person name="Krizsan K."/>
            <person name="Foldi C."/>
            <person name="Dima B."/>
            <person name="Sanchez-Garcia M."/>
            <person name="Sanchez-Ramirez S."/>
            <person name="Szollosi G.J."/>
            <person name="Szarkandi J.G."/>
            <person name="Papp V."/>
            <person name="Albert L."/>
            <person name="Andreopoulos W."/>
            <person name="Angelini C."/>
            <person name="Antonin V."/>
            <person name="Barry K.W."/>
            <person name="Bougher N.L."/>
            <person name="Buchanan P."/>
            <person name="Buyck B."/>
            <person name="Bense V."/>
            <person name="Catcheside P."/>
            <person name="Chovatia M."/>
            <person name="Cooper J."/>
            <person name="Damon W."/>
            <person name="Desjardin D."/>
            <person name="Finy P."/>
            <person name="Geml J."/>
            <person name="Haridas S."/>
            <person name="Hughes K."/>
            <person name="Justo A."/>
            <person name="Karasinski D."/>
            <person name="Kautmanova I."/>
            <person name="Kiss B."/>
            <person name="Kocsube S."/>
            <person name="Kotiranta H."/>
            <person name="LaButti K.M."/>
            <person name="Lechner B.E."/>
            <person name="Liimatainen K."/>
            <person name="Lipzen A."/>
            <person name="Lukacs Z."/>
            <person name="Mihaltcheva S."/>
            <person name="Morgado L.N."/>
            <person name="Niskanen T."/>
            <person name="Noordeloos M.E."/>
            <person name="Ohm R.A."/>
            <person name="Ortiz-Santana B."/>
            <person name="Ovrebo C."/>
            <person name="Racz N."/>
            <person name="Riley R."/>
            <person name="Savchenko A."/>
            <person name="Shiryaev A."/>
            <person name="Soop K."/>
            <person name="Spirin V."/>
            <person name="Szebenyi C."/>
            <person name="Tomsovsky M."/>
            <person name="Tulloss R.E."/>
            <person name="Uehling J."/>
            <person name="Grigoriev I.V."/>
            <person name="Vagvolgyi C."/>
            <person name="Papp T."/>
            <person name="Martin F.M."/>
            <person name="Miettinen O."/>
            <person name="Hibbett D.S."/>
            <person name="Nagy L.G."/>
        </authorList>
    </citation>
    <scope>NUCLEOTIDE SEQUENCE [LARGE SCALE GENOMIC DNA]</scope>
    <source>
        <strain evidence="1 2">CBS 121175</strain>
    </source>
</reference>
<organism evidence="1 2">
    <name type="scientific">Coprinopsis marcescibilis</name>
    <name type="common">Agaric fungus</name>
    <name type="synonym">Psathyrella marcescibilis</name>
    <dbReference type="NCBI Taxonomy" id="230819"/>
    <lineage>
        <taxon>Eukaryota</taxon>
        <taxon>Fungi</taxon>
        <taxon>Dikarya</taxon>
        <taxon>Basidiomycota</taxon>
        <taxon>Agaricomycotina</taxon>
        <taxon>Agaricomycetes</taxon>
        <taxon>Agaricomycetidae</taxon>
        <taxon>Agaricales</taxon>
        <taxon>Agaricineae</taxon>
        <taxon>Psathyrellaceae</taxon>
        <taxon>Coprinopsis</taxon>
    </lineage>
</organism>
<sequence length="195" mass="20788">MQVAPTSVPNPIFEYNDPAPPGVPVVAGDPVIVGGFRSMLCSVSDLDVGKPTGPGPEGLEGLEGLPLAVIEPDSAVEADPKFHISSTTQINNLLTNRYYAGRAPQQINSSIPPDTTASLSLQVPKTQSTTLVKNPGTAASGHRQLESLFTHLHCAVWDLHGLRNDEREVEEHRDEADAQQHYVLGEAAKGLGQIK</sequence>